<reference evidence="2" key="1">
    <citation type="submission" date="2023-11" db="EMBL/GenBank/DDBJ databases">
        <title>Detection of rare carbapenemases in Enterobacterales - comparison of two colorimetric and two CIM-based carbapenemase assays.</title>
        <authorList>
            <person name="Schaffarczyk L."/>
            <person name="Noster J."/>
            <person name="Stelzer Y."/>
            <person name="Sattler J."/>
            <person name="Gatermann S."/>
            <person name="Hamprecht A."/>
        </authorList>
    </citation>
    <scope>NUCLEOTIDE SEQUENCE</scope>
    <source>
        <strain evidence="2">CIM-Carb-133</strain>
    </source>
</reference>
<gene>
    <name evidence="2" type="ORF">SJ265_03010</name>
</gene>
<evidence type="ECO:0000259" key="1">
    <source>
        <dbReference type="Pfam" id="PF00082"/>
    </source>
</evidence>
<evidence type="ECO:0000313" key="2">
    <source>
        <dbReference type="EMBL" id="MDX7146763.1"/>
    </source>
</evidence>
<dbReference type="RefSeq" id="WP_319846504.1">
    <property type="nucleotide sequence ID" value="NZ_JAXABA010000040.1"/>
</dbReference>
<dbReference type="EMBL" id="JAXABJ010000001">
    <property type="protein sequence ID" value="MDX7146763.1"/>
    <property type="molecule type" value="Genomic_DNA"/>
</dbReference>
<dbReference type="InterPro" id="IPR036852">
    <property type="entry name" value="Peptidase_S8/S53_dom_sf"/>
</dbReference>
<comment type="caution">
    <text evidence="2">The sequence shown here is derived from an EMBL/GenBank/DDBJ whole genome shotgun (WGS) entry which is preliminary data.</text>
</comment>
<accession>A0AAW9EEE0</accession>
<dbReference type="GO" id="GO:0006508">
    <property type="term" value="P:proteolysis"/>
    <property type="evidence" value="ECO:0007669"/>
    <property type="project" value="InterPro"/>
</dbReference>
<feature type="domain" description="Peptidase S8/S53" evidence="1">
    <location>
        <begin position="316"/>
        <end position="542"/>
    </location>
</feature>
<dbReference type="InterPro" id="IPR000209">
    <property type="entry name" value="Peptidase_S8/S53_dom"/>
</dbReference>
<name>A0AAW9EEE0_9ENTR</name>
<dbReference type="SUPFAM" id="SSF52743">
    <property type="entry name" value="Subtilisin-like"/>
    <property type="match status" value="1"/>
</dbReference>
<dbReference type="Gene3D" id="3.40.50.200">
    <property type="entry name" value="Peptidase S8/S53 domain"/>
    <property type="match status" value="1"/>
</dbReference>
<proteinExistence type="predicted"/>
<dbReference type="Pfam" id="PF00082">
    <property type="entry name" value="Peptidase_S8"/>
    <property type="match status" value="1"/>
</dbReference>
<dbReference type="Proteomes" id="UP001271725">
    <property type="component" value="Unassembled WGS sequence"/>
</dbReference>
<evidence type="ECO:0000313" key="3">
    <source>
        <dbReference type="Proteomes" id="UP001271725"/>
    </source>
</evidence>
<protein>
    <submittedName>
        <fullName evidence="2">S8 family serine peptidase</fullName>
    </submittedName>
</protein>
<dbReference type="GO" id="GO:0004252">
    <property type="term" value="F:serine-type endopeptidase activity"/>
    <property type="evidence" value="ECO:0007669"/>
    <property type="project" value="InterPro"/>
</dbReference>
<organism evidence="2 3">
    <name type="scientific">Citrobacter portucalensis</name>
    <dbReference type="NCBI Taxonomy" id="1639133"/>
    <lineage>
        <taxon>Bacteria</taxon>
        <taxon>Pseudomonadati</taxon>
        <taxon>Pseudomonadota</taxon>
        <taxon>Gammaproteobacteria</taxon>
        <taxon>Enterobacterales</taxon>
        <taxon>Enterobacteriaceae</taxon>
        <taxon>Citrobacter</taxon>
        <taxon>Citrobacter freundii complex</taxon>
    </lineage>
</organism>
<dbReference type="AlphaFoldDB" id="A0AAW9EEE0"/>
<sequence>MADGNSRKRILNPILSFLAEPTPKAVTGGGKSAGGIEWSRLDSQQKILSENLRSIQKDKDLVDHSGKIHLLVKMFDDSLAPSWTPNDLFETNAATRIVTPAYNGFLVETSKDKIPDIIKRITSANTDKIKVDISRLKNIKGFDKNEVLRNKKEEEVFGEDTSTGKQFNVWALPFHDSKARISVAEELELLVDDGILTFGESNFDNIFSNDKNNNQNRSFSKKLSHYLASGHLSFTTVIQSKQDFKRLVCSGAIYRIEPVKPITTKSLPPGDGAEPSPKMINKDSAPVVVIIDGGCSAQSYVPLNVINIKPLVDIRSADLKHGNRVTSIVCQGSAWNNNLALPQLECKFVSVQAINKQGTLSQPTTEQFVNYLREVAEKTKGISSVWNLSFNEVSPTDNIDEISYLGHEINTIAREFSILPVISIGNVSSDNPSKLCPPADCEAALTISGRQANKTGGVDSACSESLRGPAPGGMKKPELSWFSKLRMIGGDIATGTSFSAPLISNIAAHTFKNIKKATPDLVKALLINKSEGTEHDLRIGWGTPWHESKSMPWLCEDGSVTLAWNSKLKAGSSYYWNDIPLPPEMIVDGKIKGEITLTAILKPLVSEFAGDNYFSTRLQCALQHVNAESKAKNLLGTMKESTQKEVDSRLELAKWSPVRHHAKTFSGVAVDSDKIRLYARIFTRDLYQFGYSTHHELDEQDVAFVLTFKSYNDNPSIYNSMKQRLHNKVEVATIEQDIDLDSHV</sequence>